<name>A0A3D2X1N8_9FIRM</name>
<keyword evidence="2 12" id="KW-0732">Signal</keyword>
<dbReference type="GO" id="GO:0009252">
    <property type="term" value="P:peptidoglycan biosynthetic process"/>
    <property type="evidence" value="ECO:0007669"/>
    <property type="project" value="UniProtKB-KW"/>
</dbReference>
<protein>
    <recommendedName>
        <fullName evidence="13">Peptidase S11 D-alanyl-D-alanine carboxypeptidase A N-terminal domain-containing protein</fullName>
    </recommendedName>
</protein>
<dbReference type="InterPro" id="IPR018044">
    <property type="entry name" value="Peptidase_S11"/>
</dbReference>
<feature type="active site" evidence="7">
    <location>
        <position position="143"/>
    </location>
</feature>
<dbReference type="Proteomes" id="UP000262969">
    <property type="component" value="Unassembled WGS sequence"/>
</dbReference>
<feature type="signal peptide" evidence="12">
    <location>
        <begin position="1"/>
        <end position="28"/>
    </location>
</feature>
<feature type="domain" description="Peptidase S11 D-alanyl-D-alanine carboxypeptidase A N-terminal" evidence="13">
    <location>
        <begin position="53"/>
        <end position="284"/>
    </location>
</feature>
<evidence type="ECO:0000256" key="6">
    <source>
        <dbReference type="ARBA" id="ARBA00023316"/>
    </source>
</evidence>
<proteinExistence type="inferred from homology"/>
<evidence type="ECO:0000256" key="11">
    <source>
        <dbReference type="SAM" id="Phobius"/>
    </source>
</evidence>
<evidence type="ECO:0000256" key="9">
    <source>
        <dbReference type="RuleBase" id="RU004016"/>
    </source>
</evidence>
<reference evidence="14 15" key="1">
    <citation type="journal article" date="2018" name="Nat. Biotechnol.">
        <title>A standardized bacterial taxonomy based on genome phylogeny substantially revises the tree of life.</title>
        <authorList>
            <person name="Parks D.H."/>
            <person name="Chuvochina M."/>
            <person name="Waite D.W."/>
            <person name="Rinke C."/>
            <person name="Skarshewski A."/>
            <person name="Chaumeil P.A."/>
            <person name="Hugenholtz P."/>
        </authorList>
    </citation>
    <scope>NUCLEOTIDE SEQUENCE [LARGE SCALE GENOMIC DNA]</scope>
    <source>
        <strain evidence="14">UBA11728</strain>
    </source>
</reference>
<feature type="chain" id="PRO_5038839017" description="Peptidase S11 D-alanyl-D-alanine carboxypeptidase A N-terminal domain-containing protein" evidence="12">
    <location>
        <begin position="29"/>
        <end position="514"/>
    </location>
</feature>
<evidence type="ECO:0000256" key="1">
    <source>
        <dbReference type="ARBA" id="ARBA00007164"/>
    </source>
</evidence>
<feature type="transmembrane region" description="Helical" evidence="11">
    <location>
        <begin position="462"/>
        <end position="482"/>
    </location>
</feature>
<keyword evidence="11" id="KW-0812">Transmembrane</keyword>
<keyword evidence="5" id="KW-0573">Peptidoglycan synthesis</keyword>
<dbReference type="PRINTS" id="PR00725">
    <property type="entry name" value="DADACBPTASE1"/>
</dbReference>
<evidence type="ECO:0000256" key="4">
    <source>
        <dbReference type="ARBA" id="ARBA00022960"/>
    </source>
</evidence>
<keyword evidence="4" id="KW-0133">Cell shape</keyword>
<evidence type="ECO:0000256" key="7">
    <source>
        <dbReference type="PIRSR" id="PIRSR618044-1"/>
    </source>
</evidence>
<evidence type="ECO:0000256" key="12">
    <source>
        <dbReference type="SAM" id="SignalP"/>
    </source>
</evidence>
<evidence type="ECO:0000256" key="2">
    <source>
        <dbReference type="ARBA" id="ARBA00022729"/>
    </source>
</evidence>
<feature type="active site" description="Acyl-ester intermediate" evidence="7">
    <location>
        <position position="85"/>
    </location>
</feature>
<dbReference type="InterPro" id="IPR001967">
    <property type="entry name" value="Peptidase_S11_N"/>
</dbReference>
<dbReference type="EMBL" id="DPVV01000050">
    <property type="protein sequence ID" value="HCL01060.1"/>
    <property type="molecule type" value="Genomic_DNA"/>
</dbReference>
<evidence type="ECO:0000313" key="15">
    <source>
        <dbReference type="Proteomes" id="UP000262969"/>
    </source>
</evidence>
<dbReference type="GO" id="GO:0071555">
    <property type="term" value="P:cell wall organization"/>
    <property type="evidence" value="ECO:0007669"/>
    <property type="project" value="UniProtKB-KW"/>
</dbReference>
<comment type="caution">
    <text evidence="14">The sequence shown here is derived from an EMBL/GenBank/DDBJ whole genome shotgun (WGS) entry which is preliminary data.</text>
</comment>
<dbReference type="PANTHER" id="PTHR21581:SF33">
    <property type="entry name" value="D-ALANYL-D-ALANINE CARBOXYPEPTIDASE DACB"/>
    <property type="match status" value="1"/>
</dbReference>
<dbReference type="SUPFAM" id="SSF56601">
    <property type="entry name" value="beta-lactamase/transpeptidase-like"/>
    <property type="match status" value="1"/>
</dbReference>
<feature type="binding site" evidence="8">
    <location>
        <position position="254"/>
    </location>
    <ligand>
        <name>substrate</name>
    </ligand>
</feature>
<dbReference type="Gene3D" id="3.40.710.10">
    <property type="entry name" value="DD-peptidase/beta-lactamase superfamily"/>
    <property type="match status" value="1"/>
</dbReference>
<evidence type="ECO:0000256" key="3">
    <source>
        <dbReference type="ARBA" id="ARBA00022801"/>
    </source>
</evidence>
<accession>A0A3D2X1N8</accession>
<dbReference type="PANTHER" id="PTHR21581">
    <property type="entry name" value="D-ALANYL-D-ALANINE CARBOXYPEPTIDASE"/>
    <property type="match status" value="1"/>
</dbReference>
<dbReference type="AlphaFoldDB" id="A0A3D2X1N8"/>
<evidence type="ECO:0000256" key="10">
    <source>
        <dbReference type="SAM" id="MobiDB-lite"/>
    </source>
</evidence>
<evidence type="ECO:0000259" key="13">
    <source>
        <dbReference type="Pfam" id="PF00768"/>
    </source>
</evidence>
<dbReference type="GO" id="GO:0008360">
    <property type="term" value="P:regulation of cell shape"/>
    <property type="evidence" value="ECO:0007669"/>
    <property type="project" value="UniProtKB-KW"/>
</dbReference>
<evidence type="ECO:0000313" key="14">
    <source>
        <dbReference type="EMBL" id="HCL01060.1"/>
    </source>
</evidence>
<dbReference type="GO" id="GO:0009002">
    <property type="term" value="F:serine-type D-Ala-D-Ala carboxypeptidase activity"/>
    <property type="evidence" value="ECO:0007669"/>
    <property type="project" value="InterPro"/>
</dbReference>
<evidence type="ECO:0000256" key="5">
    <source>
        <dbReference type="ARBA" id="ARBA00022984"/>
    </source>
</evidence>
<keyword evidence="11" id="KW-1133">Transmembrane helix</keyword>
<sequence length="514" mass="57417">MKVNFRKYFRRLLAITVTVLLTVSPASAYADTNTNKENVPSTVDVSDFAWPTGPEVYADAAIVMEASTGLILYEKDIYDKHYPASITKIMTTLLAIENCNLNETMTMSHAAEWDVDFNSSRIGLVEGESVSLKDALYAVMLESANEVSYGVGEHVAKGSMTDFTAMMNARAKELGSVNTNFVNPNGLHDDNHYTCAYDMALISRAAIMLPEFRTITGSRTYTMPATNKNVARPLANHHRFIRKTLNYDGAIGGKTGGTAEAKTTLVTYAERNGLTLIAVVLHVDTGLHAYEDTAKILDFAFDNYALYRIEDTENINNSGFTSLFKDFPAFVKPEQSPLRLSSNSNVVLPVTANYKDADKTITYTPVKEFVHGNNVVGQISYSYAGKYVGATDILYYNKEYPLTKAAFDAQWPDYLIPPELVFKDSETNVTLGSGSSEDVPVDSKSTHEKDSKKQGSSVLKPILLGATATVIVLLIGYYILFIELPHRKRRRRYHENHKRRMDSMRRNYREDYIE</sequence>
<evidence type="ECO:0000256" key="8">
    <source>
        <dbReference type="PIRSR" id="PIRSR618044-2"/>
    </source>
</evidence>
<keyword evidence="6" id="KW-0961">Cell wall biogenesis/degradation</keyword>
<feature type="region of interest" description="Disordered" evidence="10">
    <location>
        <begin position="431"/>
        <end position="452"/>
    </location>
</feature>
<dbReference type="Pfam" id="PF00768">
    <property type="entry name" value="Peptidase_S11"/>
    <property type="match status" value="1"/>
</dbReference>
<dbReference type="GO" id="GO:0006508">
    <property type="term" value="P:proteolysis"/>
    <property type="evidence" value="ECO:0007669"/>
    <property type="project" value="InterPro"/>
</dbReference>
<comment type="similarity">
    <text evidence="1 9">Belongs to the peptidase S11 family.</text>
</comment>
<gene>
    <name evidence="14" type="ORF">DHW61_01320</name>
</gene>
<feature type="active site" description="Proton acceptor" evidence="7">
    <location>
        <position position="88"/>
    </location>
</feature>
<keyword evidence="11" id="KW-0472">Membrane</keyword>
<organism evidence="14 15">
    <name type="scientific">Lachnoclostridium phytofermentans</name>
    <dbReference type="NCBI Taxonomy" id="66219"/>
    <lineage>
        <taxon>Bacteria</taxon>
        <taxon>Bacillati</taxon>
        <taxon>Bacillota</taxon>
        <taxon>Clostridia</taxon>
        <taxon>Lachnospirales</taxon>
        <taxon>Lachnospiraceae</taxon>
    </lineage>
</organism>
<dbReference type="InterPro" id="IPR012338">
    <property type="entry name" value="Beta-lactam/transpept-like"/>
</dbReference>
<keyword evidence="3" id="KW-0378">Hydrolase</keyword>